<dbReference type="RefSeq" id="WP_091434621.1">
    <property type="nucleotide sequence ID" value="NZ_FNMV01000016.1"/>
</dbReference>
<keyword evidence="1" id="KW-0732">Signal</keyword>
<feature type="chain" id="PRO_5011696521" description="DUF885 domain-containing protein" evidence="1">
    <location>
        <begin position="22"/>
        <end position="582"/>
    </location>
</feature>
<dbReference type="Pfam" id="PF05960">
    <property type="entry name" value="DUF885"/>
    <property type="match status" value="1"/>
</dbReference>
<dbReference type="InterPro" id="IPR010281">
    <property type="entry name" value="DUF885"/>
</dbReference>
<feature type="signal peptide" evidence="1">
    <location>
        <begin position="1"/>
        <end position="21"/>
    </location>
</feature>
<reference evidence="3" key="1">
    <citation type="submission" date="2016-10" db="EMBL/GenBank/DDBJ databases">
        <authorList>
            <person name="Varghese N."/>
            <person name="Submissions S."/>
        </authorList>
    </citation>
    <scope>NUCLEOTIDE SEQUENCE [LARGE SCALE GENOMIC DNA]</scope>
    <source>
        <strain evidence="3">DSM 15718</strain>
    </source>
</reference>
<accession>A0A1H3EYF7</accession>
<keyword evidence="3" id="KW-1185">Reference proteome</keyword>
<evidence type="ECO:0008006" key="4">
    <source>
        <dbReference type="Google" id="ProtNLM"/>
    </source>
</evidence>
<dbReference type="OrthoDB" id="9760040at2"/>
<evidence type="ECO:0000313" key="2">
    <source>
        <dbReference type="EMBL" id="SDX83625.1"/>
    </source>
</evidence>
<organism evidence="2 3">
    <name type="scientific">Flavobacterium degerlachei</name>
    <dbReference type="NCBI Taxonomy" id="229203"/>
    <lineage>
        <taxon>Bacteria</taxon>
        <taxon>Pseudomonadati</taxon>
        <taxon>Bacteroidota</taxon>
        <taxon>Flavobacteriia</taxon>
        <taxon>Flavobacteriales</taxon>
        <taxon>Flavobacteriaceae</taxon>
        <taxon>Flavobacterium</taxon>
    </lineage>
</organism>
<evidence type="ECO:0000256" key="1">
    <source>
        <dbReference type="SAM" id="SignalP"/>
    </source>
</evidence>
<dbReference type="STRING" id="229203.SAMN05444338_11639"/>
<gene>
    <name evidence="2" type="ORF">SAMN05444338_11639</name>
</gene>
<sequence>MKKIFVSILFSILLFSCSKKAETIDTKVLNEQFDKYKEGFVIGLWEINPDWAASQGYHKLDSVLVVSDSLGIKKELDFSHAQLDSLQHYSIDDLSDNNIIDYYIIKNQLQSSIFRIDKLKSYQWNPAEYNVCGAFAEILNGKYDSLDVRLHSFYLKMNAIPAYYEAAKSNIKNPTLEHTSLAIDQNLGGLSVFEKDLLIALGKSKLAESEKKAIKNRSKVAINAITTYANWLKDLDNLNPRSFRIGEDLYREKFNLDIQSSYKADTIFKKAVDHKKELHKKMFVLADKLWPKYMKTEPKPLDSLVVIKTVIDKISLQHTTAQKFQSTIEKQIPELVTFIEEKDLLYIDPSKPLVVRREPDYMAGVAGASISAPGPYDKNANTYYNVGSMKGWSTEKSESYLREYNDYILQILNIHEAIPGHYTQLVYSNQSPSIIKSILGNGAMVEGWAVYAELMMLENGYKNSDEMWLMYYKWNLRTTCNTILDYGVHVKNMSQDDAMKLLTVEAFQQKAEAEGKWKRVTLSQVQLSSYFTGYTEIYEFRDLLKKEQGANFNLKQFHEKFLSYGSAPVKYIKGLMLKELKK</sequence>
<dbReference type="PANTHER" id="PTHR33361">
    <property type="entry name" value="GLR0591 PROTEIN"/>
    <property type="match status" value="1"/>
</dbReference>
<dbReference type="PROSITE" id="PS51257">
    <property type="entry name" value="PROKAR_LIPOPROTEIN"/>
    <property type="match status" value="1"/>
</dbReference>
<dbReference type="EMBL" id="FNMV01000016">
    <property type="protein sequence ID" value="SDX83625.1"/>
    <property type="molecule type" value="Genomic_DNA"/>
</dbReference>
<dbReference type="Proteomes" id="UP000198569">
    <property type="component" value="Unassembled WGS sequence"/>
</dbReference>
<dbReference type="PANTHER" id="PTHR33361:SF15">
    <property type="entry name" value="DUF885 FAMILY LIPOPROTEIN"/>
    <property type="match status" value="1"/>
</dbReference>
<evidence type="ECO:0000313" key="3">
    <source>
        <dbReference type="Proteomes" id="UP000198569"/>
    </source>
</evidence>
<proteinExistence type="predicted"/>
<name>A0A1H3EYF7_9FLAO</name>
<protein>
    <recommendedName>
        <fullName evidence="4">DUF885 domain-containing protein</fullName>
    </recommendedName>
</protein>
<dbReference type="AlphaFoldDB" id="A0A1H3EYF7"/>